<dbReference type="GO" id="GO:0005737">
    <property type="term" value="C:cytoplasm"/>
    <property type="evidence" value="ECO:0007669"/>
    <property type="project" value="TreeGrafter"/>
</dbReference>
<dbReference type="InterPro" id="IPR001279">
    <property type="entry name" value="Metallo-B-lactamas"/>
</dbReference>
<evidence type="ECO:0000313" key="2">
    <source>
        <dbReference type="EMBL" id="WKN35005.1"/>
    </source>
</evidence>
<dbReference type="PANTHER" id="PTHR15032">
    <property type="entry name" value="N-ACYL-PHOSPHATIDYLETHANOLAMINE-HYDROLYZING PHOSPHOLIPASE D"/>
    <property type="match status" value="1"/>
</dbReference>
<dbReference type="Pfam" id="PF12706">
    <property type="entry name" value="Lactamase_B_2"/>
    <property type="match status" value="1"/>
</dbReference>
<reference evidence="2" key="2">
    <citation type="journal article" date="2024" name="Antonie Van Leeuwenhoek">
        <title>Roseihalotalea indica gen. nov., sp. nov., a halophilic Bacteroidetes from mesopelagic Southwest Indian Ocean with higher carbohydrate metabolic potential.</title>
        <authorList>
            <person name="Chen B."/>
            <person name="Zhang M."/>
            <person name="Lin D."/>
            <person name="Ye J."/>
            <person name="Tang K."/>
        </authorList>
    </citation>
    <scope>NUCLEOTIDE SEQUENCE</scope>
    <source>
        <strain evidence="2">TK19036</strain>
    </source>
</reference>
<dbReference type="GO" id="GO:0070290">
    <property type="term" value="F:N-acylphosphatidylethanolamine-specific phospholipase D activity"/>
    <property type="evidence" value="ECO:0007669"/>
    <property type="project" value="InterPro"/>
</dbReference>
<evidence type="ECO:0000259" key="1">
    <source>
        <dbReference type="Pfam" id="PF12706"/>
    </source>
</evidence>
<name>A0AA49JFG1_9BACT</name>
<dbReference type="PANTHER" id="PTHR15032:SF4">
    <property type="entry name" value="N-ACYL-PHOSPHATIDYLETHANOLAMINE-HYDROLYZING PHOSPHOLIPASE D"/>
    <property type="match status" value="1"/>
</dbReference>
<reference evidence="2" key="1">
    <citation type="journal article" date="2023" name="Comput. Struct. Biotechnol. J.">
        <title>Discovery of a novel marine Bacteroidetes with a rich repertoire of carbohydrate-active enzymes.</title>
        <authorList>
            <person name="Chen B."/>
            <person name="Liu G."/>
            <person name="Chen Q."/>
            <person name="Wang H."/>
            <person name="Liu L."/>
            <person name="Tang K."/>
        </authorList>
    </citation>
    <scope>NUCLEOTIDE SEQUENCE</scope>
    <source>
        <strain evidence="2">TK19036</strain>
    </source>
</reference>
<sequence length="339" mass="38841">MAGFRFNEKLDFVKEGARGVWYEDGKFIHARYASDTAGMDKVLRWQLTPNPQRKEKKQDNFRVKCIYDPSFLTSDQDMVVWLGHASFFIRLGGLTLLTDPCLTDLPLIKRLVVPPCPISAIKDINFLLLSHGHRDHYDEKVINQLIEQNTVMTFLLPLEISRLLGKKRNDIPYQEAAWWQRFSSTGYPATGDLEITFLPAKHWNRRWLNDLNQELWGSFWIQYKGTSIYFGGDSAYDTHFKEIREVMGEPDICLLPVGAYRPSYVMQTAHMNPEEAIQAFHDLGGKTLVPMHYGTYSLSDEPRGEPLRILQEADAQGKINGALKALSVGEVLRLETTKS</sequence>
<proteinExistence type="predicted"/>
<dbReference type="GO" id="GO:0008270">
    <property type="term" value="F:zinc ion binding"/>
    <property type="evidence" value="ECO:0007669"/>
    <property type="project" value="InterPro"/>
</dbReference>
<dbReference type="InterPro" id="IPR036866">
    <property type="entry name" value="RibonucZ/Hydroxyglut_hydro"/>
</dbReference>
<accession>A0AA49JFG1</accession>
<organism evidence="2">
    <name type="scientific">Roseihalotalea indica</name>
    <dbReference type="NCBI Taxonomy" id="2867963"/>
    <lineage>
        <taxon>Bacteria</taxon>
        <taxon>Pseudomonadati</taxon>
        <taxon>Bacteroidota</taxon>
        <taxon>Cytophagia</taxon>
        <taxon>Cytophagales</taxon>
        <taxon>Catalimonadaceae</taxon>
        <taxon>Roseihalotalea</taxon>
    </lineage>
</organism>
<dbReference type="PIRSF" id="PIRSF038896">
    <property type="entry name" value="NAPE-PLD"/>
    <property type="match status" value="1"/>
</dbReference>
<dbReference type="Gene3D" id="3.60.15.10">
    <property type="entry name" value="Ribonuclease Z/Hydroxyacylglutathione hydrolase-like"/>
    <property type="match status" value="1"/>
</dbReference>
<protein>
    <submittedName>
        <fullName evidence="2">MBL fold metallo-hydrolase</fullName>
    </submittedName>
</protein>
<dbReference type="SUPFAM" id="SSF56281">
    <property type="entry name" value="Metallo-hydrolase/oxidoreductase"/>
    <property type="match status" value="1"/>
</dbReference>
<gene>
    <name evidence="2" type="ORF">K4G66_21750</name>
</gene>
<dbReference type="InterPro" id="IPR024884">
    <property type="entry name" value="NAPE-PLD"/>
</dbReference>
<dbReference type="EMBL" id="CP120682">
    <property type="protein sequence ID" value="WKN35005.1"/>
    <property type="molecule type" value="Genomic_DNA"/>
</dbReference>
<dbReference type="AlphaFoldDB" id="A0AA49JFG1"/>
<feature type="domain" description="Metallo-beta-lactamase" evidence="1">
    <location>
        <begin position="96"/>
        <end position="293"/>
    </location>
</feature>